<accession>A0ACC3CZD7</accession>
<comment type="caution">
    <text evidence="1">The sequence shown here is derived from an EMBL/GenBank/DDBJ whole genome shotgun (WGS) entry which is preliminary data.</text>
</comment>
<organism evidence="1 2">
    <name type="scientific">Coniosporium uncinatum</name>
    <dbReference type="NCBI Taxonomy" id="93489"/>
    <lineage>
        <taxon>Eukaryota</taxon>
        <taxon>Fungi</taxon>
        <taxon>Dikarya</taxon>
        <taxon>Ascomycota</taxon>
        <taxon>Pezizomycotina</taxon>
        <taxon>Dothideomycetes</taxon>
        <taxon>Dothideomycetes incertae sedis</taxon>
        <taxon>Coniosporium</taxon>
    </lineage>
</organism>
<gene>
    <name evidence="1" type="ORF">LTS18_010795</name>
</gene>
<evidence type="ECO:0000313" key="2">
    <source>
        <dbReference type="Proteomes" id="UP001186974"/>
    </source>
</evidence>
<reference evidence="1" key="1">
    <citation type="submission" date="2024-09" db="EMBL/GenBank/DDBJ databases">
        <title>Black Yeasts Isolated from many extreme environments.</title>
        <authorList>
            <person name="Coleine C."/>
            <person name="Stajich J.E."/>
            <person name="Selbmann L."/>
        </authorList>
    </citation>
    <scope>NUCLEOTIDE SEQUENCE</scope>
    <source>
        <strain evidence="1">CCFEE 5737</strain>
    </source>
</reference>
<protein>
    <submittedName>
        <fullName evidence="1">Uncharacterized protein</fullName>
    </submittedName>
</protein>
<sequence>MVFPNPSTYLLIRMILSDHKATQPQISSLIEGVQQIYEKLTLALEKRATSDLATSSSLTRIESLLSGALWLSLGLCVFRAAKSYVRLHVAVNAAVPAARNRLSASPASTPIGLRGSGRWRAAETQDFAAGFMRARFDRTLDLDRDASAPRSGRYQMGFHKDGEHVGSNCDNEAGGGHNQEWGDGYEEGLGSEESWAPSSVVATKEEVPGCDVEPGVNMNW</sequence>
<evidence type="ECO:0000313" key="1">
    <source>
        <dbReference type="EMBL" id="KAK3059471.1"/>
    </source>
</evidence>
<keyword evidence="2" id="KW-1185">Reference proteome</keyword>
<dbReference type="EMBL" id="JAWDJW010009380">
    <property type="protein sequence ID" value="KAK3059471.1"/>
    <property type="molecule type" value="Genomic_DNA"/>
</dbReference>
<proteinExistence type="predicted"/>
<name>A0ACC3CZD7_9PEZI</name>
<dbReference type="Proteomes" id="UP001186974">
    <property type="component" value="Unassembled WGS sequence"/>
</dbReference>